<evidence type="ECO:0000259" key="3">
    <source>
        <dbReference type="Pfam" id="PF00646"/>
    </source>
</evidence>
<evidence type="ECO:0000256" key="2">
    <source>
        <dbReference type="SAM" id="MobiDB-lite"/>
    </source>
</evidence>
<dbReference type="GO" id="GO:0031146">
    <property type="term" value="P:SCF-dependent proteasomal ubiquitin-dependent protein catabolic process"/>
    <property type="evidence" value="ECO:0007669"/>
    <property type="project" value="TreeGrafter"/>
</dbReference>
<sequence>MAHRSPAEPPLRHSRAWAASAQSHRQHHADDSAPRQQGHPPTPSWAAGPQNWEAEEAGRDVQRLSLYPPQAQYLSPPAFWPQHAWGNFILSPTAALVSHVPGHSPSAPWFPFTDARQADGDWTQPGFSQYGTAYSQPAAFQLISGFSALPSGFEAPQQCVSQVYVPTASPAQQQHSFHPSNFRTHCPRGTAQYQHRHPSARPSPSAAHPPAAPRGQLPSKVIAGRPSKASASAAAKAQAEPLAESAQAAAAAVQRRNSLLSSPGAPAHYQSDSDSDSDDPDEVAERVKARELQSGGAPEVCDTWDWLPEGFLRDVVNHLDLASAGNFRLTCARWRIVADRNVERLHLSKAKVHNVVAQFPCVRDIDMSGCQNVRNRNVTILARSSLRLRSLCIGHASTMAYGKPRITNQALASVAELKSLRMLCLGDCGAITNNGMAVLASLTSLTSLAVLRCPRIADKGLSILTSLNLLEHLDVSGCVKVTDATLQLAAAVPSLRSLHTAYTRISGAGIRRLAAATNLTSLRFHAEDIPDFALAALTGLTNLQELWVPQCYNLSGNGVLAATRGLSMLQSLNLRGAPLTEEHLSSLVTMLPGLTHLQVRGIELGPKAMRLLAKLSKLESLTLDACTLGLQPEQCTVLSSLTRLHMLEVHRVRGRAHVLGPIAALPNLTHLHLADCPFDRESLCFALENQQVLLPQLPEHPNLQFLSLAHFPLAPRMMLRIV</sequence>
<dbReference type="SUPFAM" id="SSF52047">
    <property type="entry name" value="RNI-like"/>
    <property type="match status" value="1"/>
</dbReference>
<organism evidence="4 5">
    <name type="scientific">Symbiochloris irregularis</name>
    <dbReference type="NCBI Taxonomy" id="706552"/>
    <lineage>
        <taxon>Eukaryota</taxon>
        <taxon>Viridiplantae</taxon>
        <taxon>Chlorophyta</taxon>
        <taxon>core chlorophytes</taxon>
        <taxon>Trebouxiophyceae</taxon>
        <taxon>Trebouxiales</taxon>
        <taxon>Trebouxiaceae</taxon>
        <taxon>Symbiochloris</taxon>
    </lineage>
</organism>
<dbReference type="AlphaFoldDB" id="A0AAW1NYX1"/>
<feature type="compositionally biased region" description="Low complexity" evidence="2">
    <location>
        <begin position="226"/>
        <end position="236"/>
    </location>
</feature>
<gene>
    <name evidence="4" type="ORF">WJX73_009243</name>
</gene>
<dbReference type="EMBL" id="JALJOQ010000071">
    <property type="protein sequence ID" value="KAK9802590.1"/>
    <property type="molecule type" value="Genomic_DNA"/>
</dbReference>
<protein>
    <recommendedName>
        <fullName evidence="3">F-box domain-containing protein</fullName>
    </recommendedName>
</protein>
<reference evidence="4 5" key="1">
    <citation type="journal article" date="2024" name="Nat. Commun.">
        <title>Phylogenomics reveals the evolutionary origins of lichenization in chlorophyte algae.</title>
        <authorList>
            <person name="Puginier C."/>
            <person name="Libourel C."/>
            <person name="Otte J."/>
            <person name="Skaloud P."/>
            <person name="Haon M."/>
            <person name="Grisel S."/>
            <person name="Petersen M."/>
            <person name="Berrin J.G."/>
            <person name="Delaux P.M."/>
            <person name="Dal Grande F."/>
            <person name="Keller J."/>
        </authorList>
    </citation>
    <scope>NUCLEOTIDE SEQUENCE [LARGE SCALE GENOMIC DNA]</scope>
    <source>
        <strain evidence="4 5">SAG 2036</strain>
    </source>
</reference>
<feature type="domain" description="F-box" evidence="3">
    <location>
        <begin position="304"/>
        <end position="340"/>
    </location>
</feature>
<dbReference type="SUPFAM" id="SSF81383">
    <property type="entry name" value="F-box domain"/>
    <property type="match status" value="1"/>
</dbReference>
<accession>A0AAW1NYX1</accession>
<dbReference type="InterPro" id="IPR006553">
    <property type="entry name" value="Leu-rich_rpt_Cys-con_subtyp"/>
</dbReference>
<proteinExistence type="predicted"/>
<evidence type="ECO:0000313" key="4">
    <source>
        <dbReference type="EMBL" id="KAK9802590.1"/>
    </source>
</evidence>
<feature type="compositionally biased region" description="Polar residues" evidence="2">
    <location>
        <begin position="171"/>
        <end position="183"/>
    </location>
</feature>
<comment type="caution">
    <text evidence="4">The sequence shown here is derived from an EMBL/GenBank/DDBJ whole genome shotgun (WGS) entry which is preliminary data.</text>
</comment>
<dbReference type="SMART" id="SM00367">
    <property type="entry name" value="LRR_CC"/>
    <property type="match status" value="6"/>
</dbReference>
<name>A0AAW1NYX1_9CHLO</name>
<feature type="region of interest" description="Disordered" evidence="2">
    <location>
        <begin position="171"/>
        <end position="236"/>
    </location>
</feature>
<comment type="subcellular location">
    <subcellularLocation>
        <location evidence="1">Cytoplasm</location>
        <location evidence="1">Cytoskeleton</location>
        <location evidence="1">Cilium axoneme</location>
    </subcellularLocation>
</comment>
<keyword evidence="5" id="KW-1185">Reference proteome</keyword>
<feature type="region of interest" description="Disordered" evidence="2">
    <location>
        <begin position="254"/>
        <end position="294"/>
    </location>
</feature>
<feature type="compositionally biased region" description="Acidic residues" evidence="2">
    <location>
        <begin position="273"/>
        <end position="282"/>
    </location>
</feature>
<dbReference type="Pfam" id="PF00646">
    <property type="entry name" value="F-box"/>
    <property type="match status" value="1"/>
</dbReference>
<feature type="compositionally biased region" description="Low complexity" evidence="2">
    <location>
        <begin position="200"/>
        <end position="209"/>
    </location>
</feature>
<dbReference type="Proteomes" id="UP001465755">
    <property type="component" value="Unassembled WGS sequence"/>
</dbReference>
<feature type="region of interest" description="Disordered" evidence="2">
    <location>
        <begin position="1"/>
        <end position="57"/>
    </location>
</feature>
<dbReference type="PANTHER" id="PTHR13318:SF105">
    <property type="entry name" value="F-BOX_LRR-REPEAT PROTEIN 3"/>
    <property type="match status" value="1"/>
</dbReference>
<dbReference type="InterPro" id="IPR036047">
    <property type="entry name" value="F-box-like_dom_sf"/>
</dbReference>
<dbReference type="PANTHER" id="PTHR13318">
    <property type="entry name" value="PARTNER OF PAIRED, ISOFORM B-RELATED"/>
    <property type="match status" value="1"/>
</dbReference>
<evidence type="ECO:0000313" key="5">
    <source>
        <dbReference type="Proteomes" id="UP001465755"/>
    </source>
</evidence>
<dbReference type="InterPro" id="IPR001810">
    <property type="entry name" value="F-box_dom"/>
</dbReference>
<dbReference type="GO" id="GO:0005930">
    <property type="term" value="C:axoneme"/>
    <property type="evidence" value="ECO:0007669"/>
    <property type="project" value="UniProtKB-SubCell"/>
</dbReference>
<dbReference type="InterPro" id="IPR032675">
    <property type="entry name" value="LRR_dom_sf"/>
</dbReference>
<dbReference type="GO" id="GO:0019005">
    <property type="term" value="C:SCF ubiquitin ligase complex"/>
    <property type="evidence" value="ECO:0007669"/>
    <property type="project" value="TreeGrafter"/>
</dbReference>
<dbReference type="Gene3D" id="3.80.10.10">
    <property type="entry name" value="Ribonuclease Inhibitor"/>
    <property type="match status" value="2"/>
</dbReference>
<evidence type="ECO:0000256" key="1">
    <source>
        <dbReference type="ARBA" id="ARBA00004430"/>
    </source>
</evidence>